<comment type="caution">
    <text evidence="3">The sequence shown here is derived from an EMBL/GenBank/DDBJ whole genome shotgun (WGS) entry which is preliminary data.</text>
</comment>
<dbReference type="InterPro" id="IPR007168">
    <property type="entry name" value="Phageshock_PspC_N"/>
</dbReference>
<sequence>MTDLRFEDSSVRPLEAPRRGFRLNKQRGKLMGVSAGIADYFGIDVTLVRIAWVIGTLAGFGSLLLVYLAIGLIAD</sequence>
<evidence type="ECO:0000256" key="1">
    <source>
        <dbReference type="SAM" id="Phobius"/>
    </source>
</evidence>
<proteinExistence type="predicted"/>
<evidence type="ECO:0000259" key="2">
    <source>
        <dbReference type="Pfam" id="PF04024"/>
    </source>
</evidence>
<dbReference type="RefSeq" id="WP_169494042.1">
    <property type="nucleotide sequence ID" value="NZ_AP029021.1"/>
</dbReference>
<reference evidence="3 4" key="1">
    <citation type="submission" date="2020-04" db="EMBL/GenBank/DDBJ databases">
        <title>Novosphingobium sp. TW-4 isolated from soil.</title>
        <authorList>
            <person name="Dahal R.H."/>
            <person name="Chaudhary D.K."/>
        </authorList>
    </citation>
    <scope>NUCLEOTIDE SEQUENCE [LARGE SCALE GENOMIC DNA]</scope>
    <source>
        <strain evidence="3 4">TW-4</strain>
    </source>
</reference>
<keyword evidence="1" id="KW-0472">Membrane</keyword>
<keyword evidence="1" id="KW-0812">Transmembrane</keyword>
<accession>A0A7Y0BQI2</accession>
<evidence type="ECO:0000313" key="4">
    <source>
        <dbReference type="Proteomes" id="UP000583556"/>
    </source>
</evidence>
<gene>
    <name evidence="3" type="ORF">HHL27_13845</name>
</gene>
<keyword evidence="1" id="KW-1133">Transmembrane helix</keyword>
<dbReference type="EMBL" id="JABBGM010000006">
    <property type="protein sequence ID" value="NML94752.1"/>
    <property type="molecule type" value="Genomic_DNA"/>
</dbReference>
<evidence type="ECO:0000313" key="3">
    <source>
        <dbReference type="EMBL" id="NML94752.1"/>
    </source>
</evidence>
<dbReference type="Proteomes" id="UP000583556">
    <property type="component" value="Unassembled WGS sequence"/>
</dbReference>
<feature type="domain" description="Phage shock protein PspC N-terminal" evidence="2">
    <location>
        <begin position="21"/>
        <end position="73"/>
    </location>
</feature>
<feature type="transmembrane region" description="Helical" evidence="1">
    <location>
        <begin position="50"/>
        <end position="74"/>
    </location>
</feature>
<dbReference type="Pfam" id="PF04024">
    <property type="entry name" value="PspC"/>
    <property type="match status" value="1"/>
</dbReference>
<protein>
    <submittedName>
        <fullName evidence="3">PspC domain-containing protein</fullName>
    </submittedName>
</protein>
<dbReference type="AlphaFoldDB" id="A0A7Y0BQI2"/>
<organism evidence="3 4">
    <name type="scientific">Novosphingobium olei</name>
    <dbReference type="NCBI Taxonomy" id="2728851"/>
    <lineage>
        <taxon>Bacteria</taxon>
        <taxon>Pseudomonadati</taxon>
        <taxon>Pseudomonadota</taxon>
        <taxon>Alphaproteobacteria</taxon>
        <taxon>Sphingomonadales</taxon>
        <taxon>Sphingomonadaceae</taxon>
        <taxon>Novosphingobium</taxon>
    </lineage>
</organism>
<keyword evidence="4" id="KW-1185">Reference proteome</keyword>
<name>A0A7Y0BQI2_9SPHN</name>